<dbReference type="STRING" id="2041.AERYTH_02620"/>
<proteinExistence type="predicted"/>
<gene>
    <name evidence="2" type="ORF">AERYTH_02620</name>
</gene>
<evidence type="ECO:0000313" key="3">
    <source>
        <dbReference type="Proteomes" id="UP000067689"/>
    </source>
</evidence>
<reference evidence="2 3" key="1">
    <citation type="journal article" date="1991" name="Int. J. Syst. Bacteriol.">
        <title>Description of the erythromycin-producing bacterium Arthrobacter sp. strain NRRL B-3381 as Aeromicrobium erythreum gen. nov., sp. nov.</title>
        <authorList>
            <person name="Miller E.S."/>
            <person name="Woese C.R."/>
            <person name="Brenner S."/>
        </authorList>
    </citation>
    <scope>NUCLEOTIDE SEQUENCE [LARGE SCALE GENOMIC DNA]</scope>
    <source>
        <strain evidence="2 3">AR18</strain>
    </source>
</reference>
<dbReference type="SUPFAM" id="SSF46785">
    <property type="entry name" value="Winged helix' DNA-binding domain"/>
    <property type="match status" value="1"/>
</dbReference>
<dbReference type="InterPro" id="IPR036390">
    <property type="entry name" value="WH_DNA-bd_sf"/>
</dbReference>
<keyword evidence="3" id="KW-1185">Reference proteome</keyword>
<dbReference type="Proteomes" id="UP000067689">
    <property type="component" value="Chromosome"/>
</dbReference>
<dbReference type="EMBL" id="CP011502">
    <property type="protein sequence ID" value="ALX03671.1"/>
    <property type="molecule type" value="Genomic_DNA"/>
</dbReference>
<dbReference type="Pfam" id="PF12802">
    <property type="entry name" value="MarR_2"/>
    <property type="match status" value="1"/>
</dbReference>
<feature type="domain" description="HTH marR-type" evidence="1">
    <location>
        <begin position="8"/>
        <end position="145"/>
    </location>
</feature>
<dbReference type="PRINTS" id="PR00598">
    <property type="entry name" value="HTHMARR"/>
</dbReference>
<evidence type="ECO:0000313" key="2">
    <source>
        <dbReference type="EMBL" id="ALX03671.1"/>
    </source>
</evidence>
<sequence length="157" mass="17007">MPWATGERLDVVRLVRELTERSSRYADRAGAARGLHRSDLSALLALARAREQGRSPLSPGVLARELMLSPSATTTLLDRLERSGHVERSHDAGDRRRVSLEMTASAGETARSMFGPVAAAMTEAMQDFSDDEIDVVRRFLGAMVEAVDAQDPGVASS</sequence>
<accession>A0A0U3TDP8</accession>
<dbReference type="InterPro" id="IPR036388">
    <property type="entry name" value="WH-like_DNA-bd_sf"/>
</dbReference>
<dbReference type="PATRIC" id="fig|2041.4.peg.554"/>
<dbReference type="Gene3D" id="1.10.10.10">
    <property type="entry name" value="Winged helix-like DNA-binding domain superfamily/Winged helix DNA-binding domain"/>
    <property type="match status" value="1"/>
</dbReference>
<dbReference type="AlphaFoldDB" id="A0A0U3TDP8"/>
<dbReference type="SMART" id="SM00347">
    <property type="entry name" value="HTH_MARR"/>
    <property type="match status" value="1"/>
</dbReference>
<protein>
    <recommendedName>
        <fullName evidence="1">HTH marR-type domain-containing protein</fullName>
    </recommendedName>
</protein>
<dbReference type="PANTHER" id="PTHR33164:SF106">
    <property type="entry name" value="TRANSCRIPTIONAL REGULATORY PROTEIN"/>
    <property type="match status" value="1"/>
</dbReference>
<dbReference type="PROSITE" id="PS50995">
    <property type="entry name" value="HTH_MARR_2"/>
    <property type="match status" value="1"/>
</dbReference>
<organism evidence="2 3">
    <name type="scientific">Aeromicrobium erythreum</name>
    <dbReference type="NCBI Taxonomy" id="2041"/>
    <lineage>
        <taxon>Bacteria</taxon>
        <taxon>Bacillati</taxon>
        <taxon>Actinomycetota</taxon>
        <taxon>Actinomycetes</taxon>
        <taxon>Propionibacteriales</taxon>
        <taxon>Nocardioidaceae</taxon>
        <taxon>Aeromicrobium</taxon>
    </lineage>
</organism>
<name>A0A0U3TDP8_9ACTN</name>
<dbReference type="KEGG" id="aer:AERYTH_02620"/>
<dbReference type="InterPro" id="IPR000835">
    <property type="entry name" value="HTH_MarR-typ"/>
</dbReference>
<dbReference type="PANTHER" id="PTHR33164">
    <property type="entry name" value="TRANSCRIPTIONAL REGULATOR, MARR FAMILY"/>
    <property type="match status" value="1"/>
</dbReference>
<dbReference type="InterPro" id="IPR039422">
    <property type="entry name" value="MarR/SlyA-like"/>
</dbReference>
<dbReference type="GO" id="GO:0006950">
    <property type="term" value="P:response to stress"/>
    <property type="evidence" value="ECO:0007669"/>
    <property type="project" value="TreeGrafter"/>
</dbReference>
<dbReference type="GO" id="GO:0003700">
    <property type="term" value="F:DNA-binding transcription factor activity"/>
    <property type="evidence" value="ECO:0007669"/>
    <property type="project" value="InterPro"/>
</dbReference>
<evidence type="ECO:0000259" key="1">
    <source>
        <dbReference type="PROSITE" id="PS50995"/>
    </source>
</evidence>